<keyword evidence="8" id="KW-0249">Electron transport</keyword>
<feature type="transmembrane region" description="Helical" evidence="9">
    <location>
        <begin position="123"/>
        <end position="147"/>
    </location>
</feature>
<name>A0ABS7WP81_9BACT</name>
<protein>
    <recommendedName>
        <fullName evidence="8">Fumarate reductase cytochrome b subunit</fullName>
    </recommendedName>
</protein>
<accession>A0ABS7WP81</accession>
<keyword evidence="4 8" id="KW-0479">Metal-binding</keyword>
<comment type="caution">
    <text evidence="10">The sequence shown here is derived from an EMBL/GenBank/DDBJ whole genome shotgun (WGS) entry which is preliminary data.</text>
</comment>
<evidence type="ECO:0000256" key="3">
    <source>
        <dbReference type="ARBA" id="ARBA00022692"/>
    </source>
</evidence>
<keyword evidence="5 9" id="KW-1133">Transmembrane helix</keyword>
<feature type="transmembrane region" description="Helical" evidence="9">
    <location>
        <begin position="167"/>
        <end position="194"/>
    </location>
</feature>
<dbReference type="Proteomes" id="UP000786183">
    <property type="component" value="Unassembled WGS sequence"/>
</dbReference>
<evidence type="ECO:0000256" key="1">
    <source>
        <dbReference type="ARBA" id="ARBA00004370"/>
    </source>
</evidence>
<evidence type="ECO:0000256" key="2">
    <source>
        <dbReference type="ARBA" id="ARBA00022617"/>
    </source>
</evidence>
<keyword evidence="8" id="KW-1003">Cell membrane</keyword>
<dbReference type="InterPro" id="IPR034804">
    <property type="entry name" value="SQR/QFR_C/D"/>
</dbReference>
<dbReference type="EMBL" id="JACGBB010000001">
    <property type="protein sequence ID" value="MBZ7986576.1"/>
    <property type="molecule type" value="Genomic_DNA"/>
</dbReference>
<keyword evidence="11" id="KW-1185">Reference proteome</keyword>
<sequence length="251" mass="28499">MSSKIENFLGKRVDGKKSRLPARLDFFQSATGLILGLFMWGHMLFVSTVLISPEFFDKTARFFEGSAIFDTPKPGIVSFLVFVILVIFFIHAALGMRKLPITYRQYQIAKEHSCLIKHEDTTLWLIQAGTGFVMFFLGSIHLGMMLFFPDSIGAVGSSTRIVYHNMWVFYLVLLFAVELHGGIGLYRLCVKWGWFDGNTLTSSRTVRKKLKTAKWVISIFFIVLGLANLAVFIKYGFDLQNSLNSINIIIK</sequence>
<organism evidence="10 11">
    <name type="scientific">Campylobacter canadensis</name>
    <dbReference type="NCBI Taxonomy" id="449520"/>
    <lineage>
        <taxon>Bacteria</taxon>
        <taxon>Pseudomonadati</taxon>
        <taxon>Campylobacterota</taxon>
        <taxon>Epsilonproteobacteria</taxon>
        <taxon>Campylobacterales</taxon>
        <taxon>Campylobacteraceae</taxon>
        <taxon>Campylobacter</taxon>
    </lineage>
</organism>
<keyword evidence="2 8" id="KW-0349">Heme</keyword>
<evidence type="ECO:0000256" key="9">
    <source>
        <dbReference type="SAM" id="Phobius"/>
    </source>
</evidence>
<feature type="transmembrane region" description="Helical" evidence="9">
    <location>
        <begin position="26"/>
        <end position="51"/>
    </location>
</feature>
<dbReference type="Pfam" id="PF01127">
    <property type="entry name" value="Sdh_cyt"/>
    <property type="match status" value="1"/>
</dbReference>
<keyword evidence="8" id="KW-0816">Tricarboxylic acid cycle</keyword>
<evidence type="ECO:0000256" key="4">
    <source>
        <dbReference type="ARBA" id="ARBA00022723"/>
    </source>
</evidence>
<feature type="transmembrane region" description="Helical" evidence="9">
    <location>
        <begin position="76"/>
        <end position="94"/>
    </location>
</feature>
<keyword evidence="3 9" id="KW-0812">Transmembrane</keyword>
<dbReference type="Gene3D" id="1.20.1300.10">
    <property type="entry name" value="Fumarate reductase/succinate dehydrogenase, transmembrane subunit"/>
    <property type="match status" value="1"/>
</dbReference>
<dbReference type="NCBIfam" id="NF010072">
    <property type="entry name" value="PRK13553.1"/>
    <property type="match status" value="1"/>
</dbReference>
<dbReference type="InterPro" id="IPR004224">
    <property type="entry name" value="Fum_red_B_TM"/>
</dbReference>
<reference evidence="10 11" key="1">
    <citation type="submission" date="2020-07" db="EMBL/GenBank/DDBJ databases">
        <title>Transfer of Campylobacter canadensis to the novel genus Avispirillum gen. nov., that also includes two novel species recovered from migratory waterfowl: Avispirillum anseris sp. nov. and Avispirillum brantae sp. nov.</title>
        <authorList>
            <person name="Miller W.G."/>
            <person name="Chapman M.H."/>
            <person name="Yee E."/>
            <person name="Inglis G.D."/>
        </authorList>
    </citation>
    <scope>NUCLEOTIDE SEQUENCE [LARGE SCALE GENOMIC DNA]</scope>
    <source>
        <strain evidence="10 11">L283</strain>
    </source>
</reference>
<proteinExistence type="predicted"/>
<evidence type="ECO:0000313" key="10">
    <source>
        <dbReference type="EMBL" id="MBZ7986576.1"/>
    </source>
</evidence>
<gene>
    <name evidence="10" type="ORF">AVCANL283_00420</name>
</gene>
<keyword evidence="7 8" id="KW-0472">Membrane</keyword>
<keyword evidence="6 8" id="KW-0408">Iron</keyword>
<dbReference type="SUPFAM" id="SSF81343">
    <property type="entry name" value="Fumarate reductase respiratory complex transmembrane subunits"/>
    <property type="match status" value="1"/>
</dbReference>
<dbReference type="InterPro" id="IPR000701">
    <property type="entry name" value="SuccDH_FuR_B_TM-su"/>
</dbReference>
<feature type="transmembrane region" description="Helical" evidence="9">
    <location>
        <begin position="215"/>
        <end position="237"/>
    </location>
</feature>
<comment type="function">
    <text evidence="8">The fumarate reductase enzyme complex is required for fumarate respiration. This subunit anchors the complex in the membrane and binds a diheme cytochrome b.</text>
</comment>
<comment type="subcellular location">
    <subcellularLocation>
        <location evidence="8">Cell inner membrane</location>
    </subcellularLocation>
    <subcellularLocation>
        <location evidence="1">Membrane</location>
    </subcellularLocation>
</comment>
<keyword evidence="8" id="KW-0813">Transport</keyword>
<evidence type="ECO:0000313" key="11">
    <source>
        <dbReference type="Proteomes" id="UP000786183"/>
    </source>
</evidence>
<evidence type="ECO:0000256" key="5">
    <source>
        <dbReference type="ARBA" id="ARBA00022989"/>
    </source>
</evidence>
<evidence type="ECO:0000256" key="8">
    <source>
        <dbReference type="PIRNR" id="PIRNR000177"/>
    </source>
</evidence>
<dbReference type="PIRSF" id="PIRSF000177">
    <property type="entry name" value="Fumar_rd_cyt_b"/>
    <property type="match status" value="1"/>
</dbReference>
<dbReference type="CDD" id="cd00581">
    <property type="entry name" value="QFR_TypeB_TM"/>
    <property type="match status" value="1"/>
</dbReference>
<evidence type="ECO:0000256" key="6">
    <source>
        <dbReference type="ARBA" id="ARBA00023004"/>
    </source>
</evidence>
<evidence type="ECO:0000256" key="7">
    <source>
        <dbReference type="ARBA" id="ARBA00023136"/>
    </source>
</evidence>
<dbReference type="RefSeq" id="WP_224325074.1">
    <property type="nucleotide sequence ID" value="NZ_JACGBB010000001.1"/>
</dbReference>